<evidence type="ECO:0000313" key="2">
    <source>
        <dbReference type="Proteomes" id="UP001487740"/>
    </source>
</evidence>
<evidence type="ECO:0000313" key="1">
    <source>
        <dbReference type="EMBL" id="KAK8405390.1"/>
    </source>
</evidence>
<sequence length="94" mass="10661">MFEGVSLSQRTRGRVSCHTFQRETNKQYDIFLLLYLFSNIAIRVLRTVNRSFSGAGVEDLQHSRVANQLLLLAFVHICTVAAEVKHLKGLAQEV</sequence>
<reference evidence="1 2" key="1">
    <citation type="submission" date="2023-03" db="EMBL/GenBank/DDBJ databases">
        <title>High-quality genome of Scylla paramamosain provides insights in environmental adaptation.</title>
        <authorList>
            <person name="Zhang L."/>
        </authorList>
    </citation>
    <scope>NUCLEOTIDE SEQUENCE [LARGE SCALE GENOMIC DNA]</scope>
    <source>
        <strain evidence="1">LZ_2023a</strain>
        <tissue evidence="1">Muscle</tissue>
    </source>
</reference>
<gene>
    <name evidence="1" type="ORF">O3P69_001730</name>
</gene>
<proteinExistence type="predicted"/>
<dbReference type="EMBL" id="JARAKH010000003">
    <property type="protein sequence ID" value="KAK8405390.1"/>
    <property type="molecule type" value="Genomic_DNA"/>
</dbReference>
<dbReference type="AlphaFoldDB" id="A0AAW0V3E8"/>
<protein>
    <submittedName>
        <fullName evidence="1">Uncharacterized protein</fullName>
    </submittedName>
</protein>
<comment type="caution">
    <text evidence="1">The sequence shown here is derived from an EMBL/GenBank/DDBJ whole genome shotgun (WGS) entry which is preliminary data.</text>
</comment>
<dbReference type="Proteomes" id="UP001487740">
    <property type="component" value="Unassembled WGS sequence"/>
</dbReference>
<keyword evidence="2" id="KW-1185">Reference proteome</keyword>
<organism evidence="1 2">
    <name type="scientific">Scylla paramamosain</name>
    <name type="common">Mud crab</name>
    <dbReference type="NCBI Taxonomy" id="85552"/>
    <lineage>
        <taxon>Eukaryota</taxon>
        <taxon>Metazoa</taxon>
        <taxon>Ecdysozoa</taxon>
        <taxon>Arthropoda</taxon>
        <taxon>Crustacea</taxon>
        <taxon>Multicrustacea</taxon>
        <taxon>Malacostraca</taxon>
        <taxon>Eumalacostraca</taxon>
        <taxon>Eucarida</taxon>
        <taxon>Decapoda</taxon>
        <taxon>Pleocyemata</taxon>
        <taxon>Brachyura</taxon>
        <taxon>Eubrachyura</taxon>
        <taxon>Portunoidea</taxon>
        <taxon>Portunidae</taxon>
        <taxon>Portuninae</taxon>
        <taxon>Scylla</taxon>
    </lineage>
</organism>
<name>A0AAW0V3E8_SCYPA</name>
<accession>A0AAW0V3E8</accession>